<dbReference type="Proteomes" id="UP001548189">
    <property type="component" value="Unassembled WGS sequence"/>
</dbReference>
<dbReference type="InterPro" id="IPR036737">
    <property type="entry name" value="OmpA-like_sf"/>
</dbReference>
<dbReference type="PANTHER" id="PTHR30329:SF21">
    <property type="entry name" value="LIPOPROTEIN YIAD-RELATED"/>
    <property type="match status" value="1"/>
</dbReference>
<dbReference type="SUPFAM" id="SSF103088">
    <property type="entry name" value="OmpA-like"/>
    <property type="match status" value="1"/>
</dbReference>
<dbReference type="Pfam" id="PF00691">
    <property type="entry name" value="OmpA"/>
    <property type="match status" value="1"/>
</dbReference>
<dbReference type="Pfam" id="PF13677">
    <property type="entry name" value="MotB_plug"/>
    <property type="match status" value="1"/>
</dbReference>
<sequence>MAEEFEKSKPIIIKRIKRGRHQAHGGSWKVAFADFATAMMAFFLLLWLMGNTSEPQKRAISGYFLDPAGKKQSTGSTQAIVDDKGVNSGVISLEHVKPEVREVDTKVTEEDAAKIVEEQEIAQLELLKENLESLIETSEAFKLFKDQIMVDIIQSGLRIQIVDKDKRPMFDSGSAEPKYYSKTILHRLAEVLKKVPNKLSITGHTDATPYIAKDDYGNWELSADRANSARRELLYGGIKETKVARVEGFASSILFDKTQPYNPINRRIAIIVLKQSVAEEIERQVLGIE</sequence>
<dbReference type="EMBL" id="JBEVCJ010000024">
    <property type="protein sequence ID" value="MET1256626.1"/>
    <property type="molecule type" value="Genomic_DNA"/>
</dbReference>
<organism evidence="1 2">
    <name type="scientific">Aliikangiella maris</name>
    <dbReference type="NCBI Taxonomy" id="3162458"/>
    <lineage>
        <taxon>Bacteria</taxon>
        <taxon>Pseudomonadati</taxon>
        <taxon>Pseudomonadota</taxon>
        <taxon>Gammaproteobacteria</taxon>
        <taxon>Oceanospirillales</taxon>
        <taxon>Pleioneaceae</taxon>
        <taxon>Aliikangiella</taxon>
    </lineage>
</organism>
<dbReference type="InterPro" id="IPR050330">
    <property type="entry name" value="Bact_OuterMem_StrucFunc"/>
</dbReference>
<keyword evidence="1" id="KW-0969">Cilium</keyword>
<comment type="caution">
    <text evidence="1">The sequence shown here is derived from an EMBL/GenBank/DDBJ whole genome shotgun (WGS) entry which is preliminary data.</text>
</comment>
<dbReference type="CDD" id="cd07185">
    <property type="entry name" value="OmpA_C-like"/>
    <property type="match status" value="1"/>
</dbReference>
<dbReference type="InterPro" id="IPR025713">
    <property type="entry name" value="MotB-like_N_dom"/>
</dbReference>
<dbReference type="InterPro" id="IPR006665">
    <property type="entry name" value="OmpA-like"/>
</dbReference>
<keyword evidence="1" id="KW-0282">Flagellum</keyword>
<gene>
    <name evidence="1" type="primary">motB</name>
    <name evidence="1" type="ORF">ABVT43_15910</name>
</gene>
<keyword evidence="2" id="KW-1185">Reference proteome</keyword>
<reference evidence="1 2" key="1">
    <citation type="submission" date="2024-06" db="EMBL/GenBank/DDBJ databases">
        <authorList>
            <person name="Li F."/>
        </authorList>
    </citation>
    <scope>NUCLEOTIDE SEQUENCE [LARGE SCALE GENOMIC DNA]</scope>
    <source>
        <strain evidence="1 2">GXAS 311</strain>
    </source>
</reference>
<dbReference type="NCBIfam" id="NF006548">
    <property type="entry name" value="PRK09041.1"/>
    <property type="match status" value="1"/>
</dbReference>
<dbReference type="PANTHER" id="PTHR30329">
    <property type="entry name" value="STATOR ELEMENT OF FLAGELLAR MOTOR COMPLEX"/>
    <property type="match status" value="1"/>
</dbReference>
<keyword evidence="1" id="KW-0966">Cell projection</keyword>
<dbReference type="Gene3D" id="3.30.1330.60">
    <property type="entry name" value="OmpA-like domain"/>
    <property type="match status" value="1"/>
</dbReference>
<accession>A0ABV2BXF6</accession>
<dbReference type="PROSITE" id="PS51123">
    <property type="entry name" value="OMPA_2"/>
    <property type="match status" value="1"/>
</dbReference>
<name>A0ABV2BXF6_9GAMM</name>
<proteinExistence type="predicted"/>
<evidence type="ECO:0000313" key="1">
    <source>
        <dbReference type="EMBL" id="MET1256626.1"/>
    </source>
</evidence>
<protein>
    <submittedName>
        <fullName evidence="1">Flagellar motor protein MotB</fullName>
    </submittedName>
</protein>
<evidence type="ECO:0000313" key="2">
    <source>
        <dbReference type="Proteomes" id="UP001548189"/>
    </source>
</evidence>